<keyword evidence="6" id="KW-1185">Reference proteome</keyword>
<dbReference type="Gene3D" id="3.10.350.10">
    <property type="entry name" value="LysM domain"/>
    <property type="match status" value="1"/>
</dbReference>
<dbReference type="EMBL" id="RKKU01000030">
    <property type="protein sequence ID" value="ROZ81458.1"/>
    <property type="molecule type" value="Genomic_DNA"/>
</dbReference>
<dbReference type="InterPro" id="IPR036779">
    <property type="entry name" value="LysM_dom_sf"/>
</dbReference>
<keyword evidence="3" id="KW-0472">Membrane</keyword>
<protein>
    <submittedName>
        <fullName evidence="5">LysM peptidoglycan-binding domain-containing protein</fullName>
    </submittedName>
</protein>
<dbReference type="RefSeq" id="WP_123891083.1">
    <property type="nucleotide sequence ID" value="NZ_RKKU01000030.1"/>
</dbReference>
<evidence type="ECO:0000256" key="1">
    <source>
        <dbReference type="SAM" id="Coils"/>
    </source>
</evidence>
<dbReference type="InterPro" id="IPR020012">
    <property type="entry name" value="LysM_FimV"/>
</dbReference>
<dbReference type="InterPro" id="IPR057840">
    <property type="entry name" value="FimV_N"/>
</dbReference>
<evidence type="ECO:0000313" key="5">
    <source>
        <dbReference type="EMBL" id="ROZ81458.1"/>
    </source>
</evidence>
<reference evidence="5 6" key="1">
    <citation type="submission" date="2018-11" db="EMBL/GenBank/DDBJ databases">
        <authorList>
            <person name="Jang G.I."/>
            <person name="Hwang C.Y."/>
        </authorList>
    </citation>
    <scope>NUCLEOTIDE SEQUENCE [LARGE SCALE GENOMIC DNA]</scope>
    <source>
        <strain evidence="5 6">SSM26</strain>
    </source>
</reference>
<feature type="transmembrane region" description="Helical" evidence="3">
    <location>
        <begin position="419"/>
        <end position="439"/>
    </location>
</feature>
<evidence type="ECO:0000256" key="2">
    <source>
        <dbReference type="SAM" id="MobiDB-lite"/>
    </source>
</evidence>
<feature type="domain" description="LysM" evidence="4">
    <location>
        <begin position="179"/>
        <end position="235"/>
    </location>
</feature>
<name>A0ABX9XDT9_9PSED</name>
<dbReference type="NCBIfam" id="TIGR03505">
    <property type="entry name" value="FimV_core"/>
    <property type="match status" value="1"/>
</dbReference>
<evidence type="ECO:0000313" key="6">
    <source>
        <dbReference type="Proteomes" id="UP000275199"/>
    </source>
</evidence>
<gene>
    <name evidence="5" type="ORF">EF096_17625</name>
</gene>
<feature type="region of interest" description="Disordered" evidence="2">
    <location>
        <begin position="615"/>
        <end position="644"/>
    </location>
</feature>
<dbReference type="Pfam" id="PF25800">
    <property type="entry name" value="FimV_N"/>
    <property type="match status" value="1"/>
</dbReference>
<organism evidence="5 6">
    <name type="scientific">Pseudomonas neustonica</name>
    <dbReference type="NCBI Taxonomy" id="2487346"/>
    <lineage>
        <taxon>Bacteria</taxon>
        <taxon>Pseudomonadati</taxon>
        <taxon>Pseudomonadota</taxon>
        <taxon>Gammaproteobacteria</taxon>
        <taxon>Pseudomonadales</taxon>
        <taxon>Pseudomonadaceae</taxon>
        <taxon>Pseudomonas</taxon>
    </lineage>
</organism>
<dbReference type="InterPro" id="IPR018392">
    <property type="entry name" value="LysM"/>
</dbReference>
<evidence type="ECO:0000256" key="3">
    <source>
        <dbReference type="SAM" id="Phobius"/>
    </source>
</evidence>
<dbReference type="Pfam" id="PF01476">
    <property type="entry name" value="LysM"/>
    <property type="match status" value="1"/>
</dbReference>
<dbReference type="CDD" id="cd00118">
    <property type="entry name" value="LysM"/>
    <property type="match status" value="1"/>
</dbReference>
<dbReference type="PROSITE" id="PS51782">
    <property type="entry name" value="LYSM"/>
    <property type="match status" value="1"/>
</dbReference>
<comment type="caution">
    <text evidence="5">The sequence shown here is derived from an EMBL/GenBank/DDBJ whole genome shotgun (WGS) entry which is preliminary data.</text>
</comment>
<feature type="coiled-coil region" evidence="1">
    <location>
        <begin position="337"/>
        <end position="364"/>
    </location>
</feature>
<accession>A0ABX9XDT9</accession>
<sequence>MAVKRQIVLGAASLAALYVGVSSALGLGEMQLNSALNQPLSAIIVLQGAEGLSPDDVLVSLADAATFDDAGINRPFFLTDLRFKPVLRGNKLAIQVQSSEPVREPYLNFLVELRRPNGRLLREYTLLLDPPLYGNNARAPSMPQAAPPARVQSAARAPAPVAAPVAQPLPDLQPQAGAKQYTTVSGDTLWDIANRSRPAESASVADTMIAIHALNRAAFINGDRNRLKLGQTLILPTAAQLGVSVSPPGAAQSAAEQDVVRQPQTAARDQAALTDADTATEQEQALADQASVAANDGMQARLRIEETDIAETQTETGEMRGRLTELESRFNVMLSELDDRDRKIASLQAELDVLRAAREAENEAAVASAAAVGTIGLGNGGVDASANGSDEPAAGAVSADVLPAEASDQPESSAQSSSWFSWWSLPLIALAFLLGWVIARLRAMGKREAHEPQPATPVVAGAVGMASPREQKVEKEQALAEVQASEPPVDRLDDMDGVELYITYGRFPEARSMLDKAIAQDPERLELRYKQARVMGELGDADGFAEQARVIESLGGDMARVDQLKARFPQLEADSFAAAPVDTVEDVLADDETLADTRLNLNDFTLDPDWDLIEGLSPTPARKSADKKPAEPQEVDDDFESSLHEFPVIEELDEDHRFSVTSDPPRGSRDD</sequence>
<keyword evidence="3" id="KW-1133">Transmembrane helix</keyword>
<evidence type="ECO:0000259" key="4">
    <source>
        <dbReference type="PROSITE" id="PS51782"/>
    </source>
</evidence>
<keyword evidence="3" id="KW-0812">Transmembrane</keyword>
<proteinExistence type="predicted"/>
<keyword evidence="1" id="KW-0175">Coiled coil</keyword>
<dbReference type="Proteomes" id="UP000275199">
    <property type="component" value="Unassembled WGS sequence"/>
</dbReference>